<sequence length="159" mass="18083">MNNDILNELLAQEDELQLHYFNNDTAWELGNLIKAAADKTAAPIAVEVYAFEHVLFSYFMPGTNKDNHDWIKRKRQSVMRFSHSSYYQGQYNALKNRNFELIPHLDPKEYCAHGGSFPIRLKNSGLIGAVTVSGLAQEIDHQMAIDAMRIIVGEQKRGS</sequence>
<proteinExistence type="predicted"/>
<evidence type="ECO:0000313" key="1">
    <source>
        <dbReference type="EMBL" id="MBE8715765.1"/>
    </source>
</evidence>
<dbReference type="Pfam" id="PF03928">
    <property type="entry name" value="HbpS-like"/>
    <property type="match status" value="1"/>
</dbReference>
<dbReference type="InterPro" id="IPR005624">
    <property type="entry name" value="PduO/GlcC-like"/>
</dbReference>
<reference evidence="1" key="1">
    <citation type="submission" date="2018-07" db="EMBL/GenBank/DDBJ databases">
        <title>Genome assembly of strain Ka43.</title>
        <authorList>
            <person name="Kukolya J."/>
            <person name="Nagy I."/>
            <person name="Horvath B."/>
            <person name="Toth A."/>
        </authorList>
    </citation>
    <scope>NUCLEOTIDE SEQUENCE</scope>
    <source>
        <strain evidence="1">KB43</strain>
    </source>
</reference>
<gene>
    <name evidence="1" type="ORF">C4F51_01015</name>
</gene>
<dbReference type="InterPro" id="IPR010371">
    <property type="entry name" value="YBR137W-like"/>
</dbReference>
<dbReference type="AlphaFoldDB" id="A0A928UYW2"/>
<dbReference type="InterPro" id="IPR038084">
    <property type="entry name" value="PduO/GlcC-like_sf"/>
</dbReference>
<dbReference type="RefSeq" id="WP_193906368.1">
    <property type="nucleotide sequence ID" value="NZ_PRDL01000001.1"/>
</dbReference>
<name>A0A928UYW2_9GAMM</name>
<dbReference type="NCBIfam" id="NF002696">
    <property type="entry name" value="PRK02487.1-5"/>
    <property type="match status" value="1"/>
</dbReference>
<dbReference type="Proteomes" id="UP000652567">
    <property type="component" value="Unassembled WGS sequence"/>
</dbReference>
<dbReference type="SUPFAM" id="SSF143744">
    <property type="entry name" value="GlcG-like"/>
    <property type="match status" value="1"/>
</dbReference>
<keyword evidence="2" id="KW-1185">Reference proteome</keyword>
<protein>
    <submittedName>
        <fullName evidence="1">Heme-degrading domain-containing protein</fullName>
    </submittedName>
</protein>
<comment type="caution">
    <text evidence="1">The sequence shown here is derived from an EMBL/GenBank/DDBJ whole genome shotgun (WGS) entry which is preliminary data.</text>
</comment>
<dbReference type="PIRSF" id="PIRSF008757">
    <property type="entry name" value="UCP008757"/>
    <property type="match status" value="1"/>
</dbReference>
<dbReference type="EMBL" id="PRDL01000001">
    <property type="protein sequence ID" value="MBE8715765.1"/>
    <property type="molecule type" value="Genomic_DNA"/>
</dbReference>
<evidence type="ECO:0000313" key="2">
    <source>
        <dbReference type="Proteomes" id="UP000652567"/>
    </source>
</evidence>
<dbReference type="PANTHER" id="PTHR28255:SF1">
    <property type="entry name" value="UPF0303 PROTEIN YBR137W"/>
    <property type="match status" value="1"/>
</dbReference>
<organism evidence="1 2">
    <name type="scientific">Cellvibrio polysaccharolyticus</name>
    <dbReference type="NCBI Taxonomy" id="2082724"/>
    <lineage>
        <taxon>Bacteria</taxon>
        <taxon>Pseudomonadati</taxon>
        <taxon>Pseudomonadota</taxon>
        <taxon>Gammaproteobacteria</taxon>
        <taxon>Cellvibrionales</taxon>
        <taxon>Cellvibrionaceae</taxon>
        <taxon>Cellvibrio</taxon>
    </lineage>
</organism>
<dbReference type="Gene3D" id="3.30.450.150">
    <property type="entry name" value="Haem-degrading domain"/>
    <property type="match status" value="1"/>
</dbReference>
<accession>A0A928UYW2</accession>
<dbReference type="PANTHER" id="PTHR28255">
    <property type="match status" value="1"/>
</dbReference>